<sequence length="125" mass="12943">MAAKIHNFLNLFLFVALFAGGTSVYAQEKCAPCTQTPPPPPPSPPPPSPCPPPPAQVLPPPSPKKKPPPTTPYSPPPPSSLVYITGPPGQLYPIDQDFNGASSGRSSVGLPVLLGLGLLGVVAFW</sequence>
<name>A0AAW1XF22_RUBAR</name>
<feature type="signal peptide" evidence="2">
    <location>
        <begin position="1"/>
        <end position="26"/>
    </location>
</feature>
<reference evidence="3 4" key="1">
    <citation type="journal article" date="2023" name="G3 (Bethesda)">
        <title>A chromosome-length genome assembly and annotation of blackberry (Rubus argutus, cv. 'Hillquist').</title>
        <authorList>
            <person name="Bruna T."/>
            <person name="Aryal R."/>
            <person name="Dudchenko O."/>
            <person name="Sargent D.J."/>
            <person name="Mead D."/>
            <person name="Buti M."/>
            <person name="Cavallini A."/>
            <person name="Hytonen T."/>
            <person name="Andres J."/>
            <person name="Pham M."/>
            <person name="Weisz D."/>
            <person name="Mascagni F."/>
            <person name="Usai G."/>
            <person name="Natali L."/>
            <person name="Bassil N."/>
            <person name="Fernandez G.E."/>
            <person name="Lomsadze A."/>
            <person name="Armour M."/>
            <person name="Olukolu B."/>
            <person name="Poorten T."/>
            <person name="Britton C."/>
            <person name="Davik J."/>
            <person name="Ashrafi H."/>
            <person name="Aiden E.L."/>
            <person name="Borodovsky M."/>
            <person name="Worthington M."/>
        </authorList>
    </citation>
    <scope>NUCLEOTIDE SEQUENCE [LARGE SCALE GENOMIC DNA]</scope>
    <source>
        <strain evidence="3">PI 553951</strain>
    </source>
</reference>
<evidence type="ECO:0000256" key="1">
    <source>
        <dbReference type="SAM" id="MobiDB-lite"/>
    </source>
</evidence>
<evidence type="ECO:0000256" key="2">
    <source>
        <dbReference type="SAM" id="SignalP"/>
    </source>
</evidence>
<dbReference type="PANTHER" id="PTHR35094:SF1">
    <property type="entry name" value="PROTEIN, PUTATIVE-RELATED"/>
    <property type="match status" value="1"/>
</dbReference>
<evidence type="ECO:0000313" key="4">
    <source>
        <dbReference type="Proteomes" id="UP001457282"/>
    </source>
</evidence>
<feature type="region of interest" description="Disordered" evidence="1">
    <location>
        <begin position="30"/>
        <end position="88"/>
    </location>
</feature>
<keyword evidence="2" id="KW-0732">Signal</keyword>
<dbReference type="Proteomes" id="UP001457282">
    <property type="component" value="Unassembled WGS sequence"/>
</dbReference>
<dbReference type="AlphaFoldDB" id="A0AAW1XF22"/>
<keyword evidence="4" id="KW-1185">Reference proteome</keyword>
<comment type="caution">
    <text evidence="3">The sequence shown here is derived from an EMBL/GenBank/DDBJ whole genome shotgun (WGS) entry which is preliminary data.</text>
</comment>
<protein>
    <submittedName>
        <fullName evidence="3">Uncharacterized protein</fullName>
    </submittedName>
</protein>
<evidence type="ECO:0000313" key="3">
    <source>
        <dbReference type="EMBL" id="KAK9935262.1"/>
    </source>
</evidence>
<gene>
    <name evidence="3" type="ORF">M0R45_022372</name>
</gene>
<accession>A0AAW1XF22</accession>
<feature type="compositionally biased region" description="Pro residues" evidence="1">
    <location>
        <begin position="35"/>
        <end position="79"/>
    </location>
</feature>
<dbReference type="PRINTS" id="PR01217">
    <property type="entry name" value="PRICHEXTENSN"/>
</dbReference>
<proteinExistence type="predicted"/>
<organism evidence="3 4">
    <name type="scientific">Rubus argutus</name>
    <name type="common">Southern blackberry</name>
    <dbReference type="NCBI Taxonomy" id="59490"/>
    <lineage>
        <taxon>Eukaryota</taxon>
        <taxon>Viridiplantae</taxon>
        <taxon>Streptophyta</taxon>
        <taxon>Embryophyta</taxon>
        <taxon>Tracheophyta</taxon>
        <taxon>Spermatophyta</taxon>
        <taxon>Magnoliopsida</taxon>
        <taxon>eudicotyledons</taxon>
        <taxon>Gunneridae</taxon>
        <taxon>Pentapetalae</taxon>
        <taxon>rosids</taxon>
        <taxon>fabids</taxon>
        <taxon>Rosales</taxon>
        <taxon>Rosaceae</taxon>
        <taxon>Rosoideae</taxon>
        <taxon>Rosoideae incertae sedis</taxon>
        <taxon>Rubus</taxon>
    </lineage>
</organism>
<feature type="chain" id="PRO_5044013619" evidence="2">
    <location>
        <begin position="27"/>
        <end position="125"/>
    </location>
</feature>
<dbReference type="PANTHER" id="PTHR35094">
    <property type="entry name" value="LEUCINE-RICH REPEAT EXTENSIN-LIKE PROTEIN 2"/>
    <property type="match status" value="1"/>
</dbReference>
<dbReference type="EMBL" id="JBEDUW010000004">
    <property type="protein sequence ID" value="KAK9935262.1"/>
    <property type="molecule type" value="Genomic_DNA"/>
</dbReference>